<dbReference type="InterPro" id="IPR036691">
    <property type="entry name" value="Endo/exonu/phosph_ase_sf"/>
</dbReference>
<proteinExistence type="predicted"/>
<feature type="transmembrane region" description="Helical" evidence="1">
    <location>
        <begin position="1260"/>
        <end position="1285"/>
    </location>
</feature>
<feature type="transmembrane region" description="Helical" evidence="1">
    <location>
        <begin position="1338"/>
        <end position="1358"/>
    </location>
</feature>
<comment type="caution">
    <text evidence="3">The sequence shown here is derived from an EMBL/GenBank/DDBJ whole genome shotgun (WGS) entry which is preliminary data.</text>
</comment>
<evidence type="ECO:0000313" key="4">
    <source>
        <dbReference type="Proteomes" id="UP000829196"/>
    </source>
</evidence>
<dbReference type="Proteomes" id="UP000829196">
    <property type="component" value="Unassembled WGS sequence"/>
</dbReference>
<evidence type="ECO:0000256" key="1">
    <source>
        <dbReference type="SAM" id="Phobius"/>
    </source>
</evidence>
<protein>
    <recommendedName>
        <fullName evidence="2">Reverse transcriptase domain-containing protein</fullName>
    </recommendedName>
</protein>
<dbReference type="OrthoDB" id="410381at2759"/>
<dbReference type="InterPro" id="IPR025558">
    <property type="entry name" value="DUF4283"/>
</dbReference>
<dbReference type="InterPro" id="IPR000477">
    <property type="entry name" value="RT_dom"/>
</dbReference>
<keyword evidence="1" id="KW-0812">Transmembrane</keyword>
<organism evidence="3 4">
    <name type="scientific">Dendrobium nobile</name>
    <name type="common">Orchid</name>
    <dbReference type="NCBI Taxonomy" id="94219"/>
    <lineage>
        <taxon>Eukaryota</taxon>
        <taxon>Viridiplantae</taxon>
        <taxon>Streptophyta</taxon>
        <taxon>Embryophyta</taxon>
        <taxon>Tracheophyta</taxon>
        <taxon>Spermatophyta</taxon>
        <taxon>Magnoliopsida</taxon>
        <taxon>Liliopsida</taxon>
        <taxon>Asparagales</taxon>
        <taxon>Orchidaceae</taxon>
        <taxon>Epidendroideae</taxon>
        <taxon>Malaxideae</taxon>
        <taxon>Dendrobiinae</taxon>
        <taxon>Dendrobium</taxon>
    </lineage>
</organism>
<dbReference type="EMBL" id="JAGYWB010000019">
    <property type="protein sequence ID" value="KAI0489416.1"/>
    <property type="molecule type" value="Genomic_DNA"/>
</dbReference>
<dbReference type="Pfam" id="PF14111">
    <property type="entry name" value="DUF4283"/>
    <property type="match status" value="1"/>
</dbReference>
<dbReference type="Pfam" id="PF00078">
    <property type="entry name" value="RVT_1"/>
    <property type="match status" value="1"/>
</dbReference>
<feature type="transmembrane region" description="Helical" evidence="1">
    <location>
        <begin position="1365"/>
        <end position="1393"/>
    </location>
</feature>
<feature type="domain" description="Reverse transcriptase" evidence="2">
    <location>
        <begin position="767"/>
        <end position="1001"/>
    </location>
</feature>
<dbReference type="InterPro" id="IPR052343">
    <property type="entry name" value="Retrotransposon-Effector_Assoc"/>
</dbReference>
<keyword evidence="1" id="KW-0472">Membrane</keyword>
<feature type="transmembrane region" description="Helical" evidence="1">
    <location>
        <begin position="1306"/>
        <end position="1326"/>
    </location>
</feature>
<feature type="transmembrane region" description="Helical" evidence="1">
    <location>
        <begin position="737"/>
        <end position="757"/>
    </location>
</feature>
<dbReference type="PANTHER" id="PTHR46890">
    <property type="entry name" value="NON-LTR RETROLELEMENT REVERSE TRANSCRIPTASE-LIKE PROTEIN-RELATED"/>
    <property type="match status" value="1"/>
</dbReference>
<evidence type="ECO:0000313" key="3">
    <source>
        <dbReference type="EMBL" id="KAI0489416.1"/>
    </source>
</evidence>
<keyword evidence="1" id="KW-1133">Transmembrane helix</keyword>
<dbReference type="Gene3D" id="3.60.10.10">
    <property type="entry name" value="Endonuclease/exonuclease/phosphatase"/>
    <property type="match status" value="1"/>
</dbReference>
<dbReference type="SUPFAM" id="SSF56672">
    <property type="entry name" value="DNA/RNA polymerases"/>
    <property type="match status" value="1"/>
</dbReference>
<dbReference type="InterPro" id="IPR043502">
    <property type="entry name" value="DNA/RNA_pol_sf"/>
</dbReference>
<dbReference type="PANTHER" id="PTHR46890:SF48">
    <property type="entry name" value="RNA-DIRECTED DNA POLYMERASE"/>
    <property type="match status" value="1"/>
</dbReference>
<keyword evidence="4" id="KW-1185">Reference proteome</keyword>
<accession>A0A8T3A509</accession>
<dbReference type="CDD" id="cd01650">
    <property type="entry name" value="RT_nLTR_like"/>
    <property type="match status" value="1"/>
</dbReference>
<reference evidence="3" key="1">
    <citation type="journal article" date="2022" name="Front. Genet.">
        <title>Chromosome-Scale Assembly of the Dendrobium nobile Genome Provides Insights Into the Molecular Mechanism of the Biosynthesis of the Medicinal Active Ingredient of Dendrobium.</title>
        <authorList>
            <person name="Xu Q."/>
            <person name="Niu S.-C."/>
            <person name="Li K.-L."/>
            <person name="Zheng P.-J."/>
            <person name="Zhang X.-J."/>
            <person name="Jia Y."/>
            <person name="Liu Y."/>
            <person name="Niu Y.-X."/>
            <person name="Yu L.-H."/>
            <person name="Chen D.-F."/>
            <person name="Zhang G.-Q."/>
        </authorList>
    </citation>
    <scope>NUCLEOTIDE SEQUENCE</scope>
    <source>
        <tissue evidence="3">Leaf</tissue>
    </source>
</reference>
<sequence length="1395" mass="157143">MGSSLPPSDFPPLCPQAGSFVSSPKIWSHVFASEVSSTKTLSFSHHPSKPEVIPFSCEKLSKGGDDWSLCLVGYSIGRRPFYESLFRAINKTWSLSGSVKLLSLNDGFFLFCFSYRDDFDMVWSRGISRIASKIDIPVAADKLTEEKTRLTYARICVLVDNLATYPQEIRVSLDGVEVKLKVQYEWRPFPCDHCKSLMHFSSSCPTKPILDENVKAKEKEGNRGRSFSRQARYRAKSKSQIRQSEVIVGKTDSGQINTVHVIQAMASITNALGQTLHYQAHSPTPKNSPFKTAVTVGVFPLNIPLAFGEVNVSGIPNLNSPHEDISSSSSSHNSLSTAIPKAITSPQNSLSTALPKAITSPNRGFNHPDKVFGCKRLIQSFKLNLVSILENRINVLPLQDHFFESSHSLFVDEASYHNFHLNSSGRIWVKWNASKLCFKPTLVSSQLISGTIWVANQPILQLSVIYASNSSLELKVLWDSIAQSSPANELSWALIGDFNCCRFTSEKLGGSPITLSALTDFNNMFFSNGLKDLNSVGLKYTWFNQQSDNPIHIKLDRVHHRFLFKNYWTKLDNYWCHLLEVFSQPCNGNPLSHFCKSLKLLKGCIKKEVWSSSTCIKRHLDELMKKQVDLLGKLQDDHNNLALNLSYKDVTAELVNFNSIHTSWIIQRAKVNWLKNGEDDIKFLFAKIRTRRGDNKSVANLLASNPSSSTSDVISAITDYFQDLYNLVPPAFLRLELFRLGQGSLTVLFILALLLLWMMKLRRAIRSFFKKCYMPNGVKATALAIIPKNKNATLISDYRPIAFCNSLYKIIAKVIAQRLKPIMNSIVMDNQAGFIKSRVSTDNILLASEILAYVGKNKRGFPNLFVNWIKACISDVNFSIVLNGALEGYFSSSAGLRQGCPLSPYLFCLVMDAFSNLLEGRGFKGISLGQYSINHLLYADDVLIFGEASIDNCNLLANILSDFANASDFMPLMDRVNKKMNGWKANLLSFAGRLQYIKFTIQNTIAYWIRGSILPKAVYKYFKKTSSRFLFFGDSQVSKKLHMVSWDKICRPKCKGGLSIPSIFALQFAYNCAVIYRMYNLPSLLSTWLTYRYRSPWRPPPAFASKLWHSICETAVGVKSCFKFIITHNPLISLRWDHWCNNITLAEFSGVNLVEGIPDCSLNEFLVLSHWVFPDDFPLFFRNICEKFSVSNEASPCLIWKDCKNYRFNKFIEEYYADIPNCTCSAAVGIYFAYFIAVFLRDAGAGCFPADIGYDGKFGISWWTVMLLSVANLCSYGCFVLLCSVPVEFGHFGYLKFCSAYTMMKLPIYIPWTVFGQPGICFLNVIALSWDLIWERSLAVGIFHMFDFILCGAGNLAAGCYVPPIAFLLTVWGGFISSPLGLMFHIMFFVLFLSF</sequence>
<gene>
    <name evidence="3" type="ORF">KFK09_029258</name>
</gene>
<evidence type="ECO:0000259" key="2">
    <source>
        <dbReference type="PROSITE" id="PS50878"/>
    </source>
</evidence>
<name>A0A8T3A509_DENNO</name>
<feature type="transmembrane region" description="Helical" evidence="1">
    <location>
        <begin position="1215"/>
        <end position="1240"/>
    </location>
</feature>
<dbReference type="PROSITE" id="PS50878">
    <property type="entry name" value="RT_POL"/>
    <property type="match status" value="1"/>
</dbReference>